<name>A0A9X4NJI9_9LACT</name>
<evidence type="ECO:0000256" key="1">
    <source>
        <dbReference type="SAM" id="Phobius"/>
    </source>
</evidence>
<reference evidence="2" key="2">
    <citation type="journal article" date="2023" name="Food Microbiol.">
        <title>Evaluation of the fermentation potential of lactic acid bacteria isolated from herbs, fruits and vegetables as starter cultures in nut-based milk alternatives.</title>
        <authorList>
            <person name="Huang W."/>
            <person name="Dong A."/>
            <person name="Pham H.T."/>
            <person name="Zhou C."/>
            <person name="Huo Z."/>
            <person name="Watjen A.P."/>
            <person name="Prakash S."/>
            <person name="Bang-Berthelsen C.H."/>
            <person name="Turner M.S."/>
        </authorList>
    </citation>
    <scope>NUCLEOTIDE SEQUENCE</scope>
    <source>
        <strain evidence="2">3</strain>
    </source>
</reference>
<feature type="transmembrane region" description="Helical" evidence="1">
    <location>
        <begin position="21"/>
        <end position="43"/>
    </location>
</feature>
<keyword evidence="1" id="KW-1133">Transmembrane helix</keyword>
<reference evidence="2" key="1">
    <citation type="submission" date="2022-10" db="EMBL/GenBank/DDBJ databases">
        <authorList>
            <person name="Turner M.S."/>
            <person name="Huang W."/>
        </authorList>
    </citation>
    <scope>NUCLEOTIDE SEQUENCE</scope>
    <source>
        <strain evidence="2">3</strain>
    </source>
</reference>
<accession>A0A9X4NJI9</accession>
<organism evidence="2 3">
    <name type="scientific">Lactococcus lactis</name>
    <dbReference type="NCBI Taxonomy" id="1358"/>
    <lineage>
        <taxon>Bacteria</taxon>
        <taxon>Bacillati</taxon>
        <taxon>Bacillota</taxon>
        <taxon>Bacilli</taxon>
        <taxon>Lactobacillales</taxon>
        <taxon>Streptococcaceae</taxon>
        <taxon>Lactococcus</taxon>
    </lineage>
</organism>
<keyword evidence="1" id="KW-0472">Membrane</keyword>
<protein>
    <submittedName>
        <fullName evidence="2">Uncharacterized protein</fullName>
    </submittedName>
</protein>
<gene>
    <name evidence="2" type="ORF">OGZ51_12330</name>
</gene>
<keyword evidence="1" id="KW-0812">Transmembrane</keyword>
<comment type="caution">
    <text evidence="2">The sequence shown here is derived from an EMBL/GenBank/DDBJ whole genome shotgun (WGS) entry which is preliminary data.</text>
</comment>
<evidence type="ECO:0000313" key="3">
    <source>
        <dbReference type="Proteomes" id="UP001152614"/>
    </source>
</evidence>
<proteinExistence type="predicted"/>
<feature type="transmembrane region" description="Helical" evidence="1">
    <location>
        <begin position="49"/>
        <end position="73"/>
    </location>
</feature>
<dbReference type="RefSeq" id="WP_278229353.1">
    <property type="nucleotide sequence ID" value="NZ_JAOWLY010000016.1"/>
</dbReference>
<dbReference type="EMBL" id="JAOWLY010000016">
    <property type="protein sequence ID" value="MDG4984932.1"/>
    <property type="molecule type" value="Genomic_DNA"/>
</dbReference>
<dbReference type="Proteomes" id="UP001152614">
    <property type="component" value="Unassembled WGS sequence"/>
</dbReference>
<evidence type="ECO:0000313" key="2">
    <source>
        <dbReference type="EMBL" id="MDG4984932.1"/>
    </source>
</evidence>
<dbReference type="AlphaFoldDB" id="A0A9X4NJI9"/>
<sequence>MTNSITTETIKILAHPSFVDILCLIIFIVIGLIMFVGGVATILDYNAFVGYLGIIVSLTIALTTAVTVVNWSVPFNVTEKTQRQQEKVQIIQTEGKLLSSDGLTLFLKDSQGKYSKKNISVDGDRDVKFKEEGNSYIYTQVKTKVTYITKHKIRAILIFDEFPRDKSTTEIILTVPKGTLTQNKSFTK</sequence>